<proteinExistence type="predicted"/>
<protein>
    <submittedName>
        <fullName evidence="2">Uncharacterized protein</fullName>
    </submittedName>
</protein>
<name>A0A5N6PQH6_9ASTR</name>
<evidence type="ECO:0000313" key="3">
    <source>
        <dbReference type="Proteomes" id="UP000326396"/>
    </source>
</evidence>
<dbReference type="Proteomes" id="UP000326396">
    <property type="component" value="Linkage Group LG11"/>
</dbReference>
<evidence type="ECO:0000313" key="2">
    <source>
        <dbReference type="EMBL" id="KAD6795330.1"/>
    </source>
</evidence>
<evidence type="ECO:0000256" key="1">
    <source>
        <dbReference type="SAM" id="MobiDB-lite"/>
    </source>
</evidence>
<sequence length="97" mass="10344">MPPRRRGRRNAGGAGDADAELLARINQTFNNMLPTIIDAVRNPNPNPNANANPNANENHVPVAGNNVGANQNVGIHVLKGLLGMCEESKINGVRLMK</sequence>
<dbReference type="EMBL" id="SZYD01000003">
    <property type="protein sequence ID" value="KAD6795330.1"/>
    <property type="molecule type" value="Genomic_DNA"/>
</dbReference>
<accession>A0A5N6PQH6</accession>
<gene>
    <name evidence="2" type="ORF">E3N88_06226</name>
</gene>
<reference evidence="2 3" key="1">
    <citation type="submission" date="2019-05" db="EMBL/GenBank/DDBJ databases">
        <title>Mikania micrantha, genome provides insights into the molecular mechanism of rapid growth.</title>
        <authorList>
            <person name="Liu B."/>
        </authorList>
    </citation>
    <scope>NUCLEOTIDE SEQUENCE [LARGE SCALE GENOMIC DNA]</scope>
    <source>
        <strain evidence="2">NLD-2019</strain>
        <tissue evidence="2">Leaf</tissue>
    </source>
</reference>
<comment type="caution">
    <text evidence="2">The sequence shown here is derived from an EMBL/GenBank/DDBJ whole genome shotgun (WGS) entry which is preliminary data.</text>
</comment>
<organism evidence="2 3">
    <name type="scientific">Mikania micrantha</name>
    <name type="common">bitter vine</name>
    <dbReference type="NCBI Taxonomy" id="192012"/>
    <lineage>
        <taxon>Eukaryota</taxon>
        <taxon>Viridiplantae</taxon>
        <taxon>Streptophyta</taxon>
        <taxon>Embryophyta</taxon>
        <taxon>Tracheophyta</taxon>
        <taxon>Spermatophyta</taxon>
        <taxon>Magnoliopsida</taxon>
        <taxon>eudicotyledons</taxon>
        <taxon>Gunneridae</taxon>
        <taxon>Pentapetalae</taxon>
        <taxon>asterids</taxon>
        <taxon>campanulids</taxon>
        <taxon>Asterales</taxon>
        <taxon>Asteraceae</taxon>
        <taxon>Asteroideae</taxon>
        <taxon>Heliantheae alliance</taxon>
        <taxon>Eupatorieae</taxon>
        <taxon>Mikania</taxon>
    </lineage>
</organism>
<feature type="compositionally biased region" description="Low complexity" evidence="1">
    <location>
        <begin position="47"/>
        <end position="65"/>
    </location>
</feature>
<feature type="region of interest" description="Disordered" evidence="1">
    <location>
        <begin position="41"/>
        <end position="65"/>
    </location>
</feature>
<keyword evidence="3" id="KW-1185">Reference proteome</keyword>
<dbReference type="AlphaFoldDB" id="A0A5N6PQH6"/>